<comment type="similarity">
    <text evidence="2 8">Belongs to the cytochrome P450 family.</text>
</comment>
<dbReference type="InterPro" id="IPR036396">
    <property type="entry name" value="Cyt_P450_sf"/>
</dbReference>
<dbReference type="Proteomes" id="UP000783686">
    <property type="component" value="Unassembled WGS sequence"/>
</dbReference>
<evidence type="ECO:0000256" key="1">
    <source>
        <dbReference type="ARBA" id="ARBA00001971"/>
    </source>
</evidence>
<dbReference type="CDD" id="cd20617">
    <property type="entry name" value="CYP1_2-like"/>
    <property type="match status" value="1"/>
</dbReference>
<dbReference type="AlphaFoldDB" id="A0A811L211"/>
<dbReference type="PANTHER" id="PTHR24300">
    <property type="entry name" value="CYTOCHROME P450 508A4-RELATED"/>
    <property type="match status" value="1"/>
</dbReference>
<keyword evidence="11" id="KW-1185">Reference proteome</keyword>
<keyword evidence="6 8" id="KW-0503">Monooxygenase</keyword>
<accession>A0A811L211</accession>
<dbReference type="OrthoDB" id="1470350at2759"/>
<sequence length="498" mass="57256">MIAQLLLLLLFIYYIANEFYLKRKNLPPGPTPLPIIGNLLSLYNQTRWEHKFIEWKNKYGPIYTYWMGNLPFVSINDHKLAYKVFVKNGANFENRLDSKFILKYLGNEDKIKMPIEVPQKQRKFAVSVFRQFGFGTRQIEENILTQIQFMFGKINQGLSCGVEEVALHIHTDLAVGSLISEIICGYKADCPANEKRLLHIKEQTARVSSTSTNLWSNLIFSYPWVLNIPFVANAGREAASIYGEILDFMEEQVNLHLKQNDYTEDYEATDFVNAFLVEKKRQENLGNDVSEYTVEQLKSMCFNLWVAGQETTSLTITWAIAFILRHPEVQEKIHEELDSVHGSEKMITIGDKPLLSYCNAVVFEAIRCANLLGQNLTRVANDDIEIEGYLIKKGTVVFPQVSVILQDEKAFPEPQKFNPSRFLDENENLKNTSEFIPFSLGRRMCIGESLAKMELFLIIANLFNQYKIMPGKVMPSARKTSGNSTDTEPYSCRLEKRW</sequence>
<dbReference type="Proteomes" id="UP000614601">
    <property type="component" value="Unassembled WGS sequence"/>
</dbReference>
<dbReference type="InterPro" id="IPR001128">
    <property type="entry name" value="Cyt_P450"/>
</dbReference>
<dbReference type="InterPro" id="IPR017972">
    <property type="entry name" value="Cyt_P450_CS"/>
</dbReference>
<evidence type="ECO:0000256" key="4">
    <source>
        <dbReference type="ARBA" id="ARBA00023002"/>
    </source>
</evidence>
<dbReference type="EMBL" id="CAJFDH010000004">
    <property type="protein sequence ID" value="CAD5221423.1"/>
    <property type="molecule type" value="Genomic_DNA"/>
</dbReference>
<protein>
    <recommendedName>
        <fullName evidence="12">CYtochrome P450 family</fullName>
    </recommendedName>
</protein>
<evidence type="ECO:0000256" key="6">
    <source>
        <dbReference type="ARBA" id="ARBA00023033"/>
    </source>
</evidence>
<gene>
    <name evidence="10" type="ORF">BOKJ2_LOCUS9437</name>
</gene>
<organism evidence="10 11">
    <name type="scientific">Bursaphelenchus okinawaensis</name>
    <dbReference type="NCBI Taxonomy" id="465554"/>
    <lineage>
        <taxon>Eukaryota</taxon>
        <taxon>Metazoa</taxon>
        <taxon>Ecdysozoa</taxon>
        <taxon>Nematoda</taxon>
        <taxon>Chromadorea</taxon>
        <taxon>Rhabditida</taxon>
        <taxon>Tylenchina</taxon>
        <taxon>Tylenchomorpha</taxon>
        <taxon>Aphelenchoidea</taxon>
        <taxon>Aphelenchoididae</taxon>
        <taxon>Bursaphelenchus</taxon>
    </lineage>
</organism>
<dbReference type="GO" id="GO:0005737">
    <property type="term" value="C:cytoplasm"/>
    <property type="evidence" value="ECO:0007669"/>
    <property type="project" value="TreeGrafter"/>
</dbReference>
<comment type="cofactor">
    <cofactor evidence="1 7">
        <name>heme</name>
        <dbReference type="ChEBI" id="CHEBI:30413"/>
    </cofactor>
</comment>
<feature type="chain" id="PRO_5035595491" description="CYtochrome P450 family" evidence="9">
    <location>
        <begin position="18"/>
        <end position="498"/>
    </location>
</feature>
<evidence type="ECO:0000256" key="8">
    <source>
        <dbReference type="RuleBase" id="RU000461"/>
    </source>
</evidence>
<dbReference type="Gene3D" id="1.10.630.10">
    <property type="entry name" value="Cytochrome P450"/>
    <property type="match status" value="1"/>
</dbReference>
<evidence type="ECO:0000256" key="9">
    <source>
        <dbReference type="SAM" id="SignalP"/>
    </source>
</evidence>
<keyword evidence="5 7" id="KW-0408">Iron</keyword>
<evidence type="ECO:0000256" key="7">
    <source>
        <dbReference type="PIRSR" id="PIRSR602401-1"/>
    </source>
</evidence>
<dbReference type="GO" id="GO:0006805">
    <property type="term" value="P:xenobiotic metabolic process"/>
    <property type="evidence" value="ECO:0007669"/>
    <property type="project" value="TreeGrafter"/>
</dbReference>
<dbReference type="FunFam" id="1.10.630.10:FF:000036">
    <property type="entry name" value="CYtochrome P450 family"/>
    <property type="match status" value="1"/>
</dbReference>
<reference evidence="10" key="1">
    <citation type="submission" date="2020-09" db="EMBL/GenBank/DDBJ databases">
        <authorList>
            <person name="Kikuchi T."/>
        </authorList>
    </citation>
    <scope>NUCLEOTIDE SEQUENCE</scope>
    <source>
        <strain evidence="10">SH1</strain>
    </source>
</reference>
<dbReference type="Pfam" id="PF00067">
    <property type="entry name" value="p450"/>
    <property type="match status" value="1"/>
</dbReference>
<dbReference type="EMBL" id="CAJFCW020000004">
    <property type="protein sequence ID" value="CAG9115057.1"/>
    <property type="molecule type" value="Genomic_DNA"/>
</dbReference>
<dbReference type="SUPFAM" id="SSF48264">
    <property type="entry name" value="Cytochrome P450"/>
    <property type="match status" value="1"/>
</dbReference>
<dbReference type="PRINTS" id="PR00463">
    <property type="entry name" value="EP450I"/>
</dbReference>
<evidence type="ECO:0000256" key="2">
    <source>
        <dbReference type="ARBA" id="ARBA00010617"/>
    </source>
</evidence>
<evidence type="ECO:0000256" key="5">
    <source>
        <dbReference type="ARBA" id="ARBA00023004"/>
    </source>
</evidence>
<evidence type="ECO:0000256" key="3">
    <source>
        <dbReference type="ARBA" id="ARBA00022723"/>
    </source>
</evidence>
<dbReference type="GO" id="GO:0020037">
    <property type="term" value="F:heme binding"/>
    <property type="evidence" value="ECO:0007669"/>
    <property type="project" value="InterPro"/>
</dbReference>
<dbReference type="PRINTS" id="PR00385">
    <property type="entry name" value="P450"/>
</dbReference>
<keyword evidence="7 8" id="KW-0349">Heme</keyword>
<dbReference type="GO" id="GO:0006082">
    <property type="term" value="P:organic acid metabolic process"/>
    <property type="evidence" value="ECO:0007669"/>
    <property type="project" value="TreeGrafter"/>
</dbReference>
<dbReference type="GO" id="GO:0005506">
    <property type="term" value="F:iron ion binding"/>
    <property type="evidence" value="ECO:0007669"/>
    <property type="project" value="InterPro"/>
</dbReference>
<dbReference type="GO" id="GO:0016712">
    <property type="term" value="F:oxidoreductase activity, acting on paired donors, with incorporation or reduction of molecular oxygen, reduced flavin or flavoprotein as one donor, and incorporation of one atom of oxygen"/>
    <property type="evidence" value="ECO:0007669"/>
    <property type="project" value="TreeGrafter"/>
</dbReference>
<evidence type="ECO:0000313" key="10">
    <source>
        <dbReference type="EMBL" id="CAD5221423.1"/>
    </source>
</evidence>
<evidence type="ECO:0008006" key="12">
    <source>
        <dbReference type="Google" id="ProtNLM"/>
    </source>
</evidence>
<dbReference type="PROSITE" id="PS00086">
    <property type="entry name" value="CYTOCHROME_P450"/>
    <property type="match status" value="1"/>
</dbReference>
<keyword evidence="4 8" id="KW-0560">Oxidoreductase</keyword>
<evidence type="ECO:0000313" key="11">
    <source>
        <dbReference type="Proteomes" id="UP000614601"/>
    </source>
</evidence>
<dbReference type="InterPro" id="IPR050182">
    <property type="entry name" value="Cytochrome_P450_fam2"/>
</dbReference>
<proteinExistence type="inferred from homology"/>
<name>A0A811L211_9BILA</name>
<keyword evidence="3 7" id="KW-0479">Metal-binding</keyword>
<feature type="signal peptide" evidence="9">
    <location>
        <begin position="1"/>
        <end position="17"/>
    </location>
</feature>
<keyword evidence="9" id="KW-0732">Signal</keyword>
<comment type="caution">
    <text evidence="10">The sequence shown here is derived from an EMBL/GenBank/DDBJ whole genome shotgun (WGS) entry which is preliminary data.</text>
</comment>
<dbReference type="PANTHER" id="PTHR24300:SF375">
    <property type="entry name" value="CYTOCHROME P450 FAMILY"/>
    <property type="match status" value="1"/>
</dbReference>
<feature type="binding site" description="axial binding residue" evidence="7">
    <location>
        <position position="445"/>
    </location>
    <ligand>
        <name>heme</name>
        <dbReference type="ChEBI" id="CHEBI:30413"/>
    </ligand>
    <ligandPart>
        <name>Fe</name>
        <dbReference type="ChEBI" id="CHEBI:18248"/>
    </ligandPart>
</feature>
<dbReference type="InterPro" id="IPR002401">
    <property type="entry name" value="Cyt_P450_E_grp-I"/>
</dbReference>